<feature type="compositionally biased region" description="Acidic residues" evidence="1">
    <location>
        <begin position="11"/>
        <end position="20"/>
    </location>
</feature>
<proteinExistence type="predicted"/>
<dbReference type="Proteomes" id="UP000265520">
    <property type="component" value="Unassembled WGS sequence"/>
</dbReference>
<evidence type="ECO:0000256" key="1">
    <source>
        <dbReference type="SAM" id="MobiDB-lite"/>
    </source>
</evidence>
<sequence length="74" mass="7824">LLHQVKQECSGDTDDADPADDLLSLLTDSSPAASAFSGPSPTAAWLDSSESKAMELFKELKRLMSKPLDVASAD</sequence>
<comment type="caution">
    <text evidence="2">The sequence shown here is derived from an EMBL/GenBank/DDBJ whole genome shotgun (WGS) entry which is preliminary data.</text>
</comment>
<feature type="non-terminal residue" evidence="2">
    <location>
        <position position="1"/>
    </location>
</feature>
<protein>
    <submittedName>
        <fullName evidence="2">Uncharacterized protein</fullName>
    </submittedName>
</protein>
<dbReference type="AlphaFoldDB" id="A0A392V1Y3"/>
<feature type="region of interest" description="Disordered" evidence="1">
    <location>
        <begin position="1"/>
        <end position="24"/>
    </location>
</feature>
<name>A0A392V1Y3_9FABA</name>
<evidence type="ECO:0000313" key="3">
    <source>
        <dbReference type="Proteomes" id="UP000265520"/>
    </source>
</evidence>
<keyword evidence="3" id="KW-1185">Reference proteome</keyword>
<organism evidence="2 3">
    <name type="scientific">Trifolium medium</name>
    <dbReference type="NCBI Taxonomy" id="97028"/>
    <lineage>
        <taxon>Eukaryota</taxon>
        <taxon>Viridiplantae</taxon>
        <taxon>Streptophyta</taxon>
        <taxon>Embryophyta</taxon>
        <taxon>Tracheophyta</taxon>
        <taxon>Spermatophyta</taxon>
        <taxon>Magnoliopsida</taxon>
        <taxon>eudicotyledons</taxon>
        <taxon>Gunneridae</taxon>
        <taxon>Pentapetalae</taxon>
        <taxon>rosids</taxon>
        <taxon>fabids</taxon>
        <taxon>Fabales</taxon>
        <taxon>Fabaceae</taxon>
        <taxon>Papilionoideae</taxon>
        <taxon>50 kb inversion clade</taxon>
        <taxon>NPAAA clade</taxon>
        <taxon>Hologalegina</taxon>
        <taxon>IRL clade</taxon>
        <taxon>Trifolieae</taxon>
        <taxon>Trifolium</taxon>
    </lineage>
</organism>
<feature type="non-terminal residue" evidence="2">
    <location>
        <position position="74"/>
    </location>
</feature>
<dbReference type="EMBL" id="LXQA011019471">
    <property type="protein sequence ID" value="MCI81453.1"/>
    <property type="molecule type" value="Genomic_DNA"/>
</dbReference>
<accession>A0A392V1Y3</accession>
<reference evidence="2 3" key="1">
    <citation type="journal article" date="2018" name="Front. Plant Sci.">
        <title>Red Clover (Trifolium pratense) and Zigzag Clover (T. medium) - A Picture of Genomic Similarities and Differences.</title>
        <authorList>
            <person name="Dluhosova J."/>
            <person name="Istvanek J."/>
            <person name="Nedelnik J."/>
            <person name="Repkova J."/>
        </authorList>
    </citation>
    <scope>NUCLEOTIDE SEQUENCE [LARGE SCALE GENOMIC DNA]</scope>
    <source>
        <strain evidence="3">cv. 10/8</strain>
        <tissue evidence="2">Leaf</tissue>
    </source>
</reference>
<evidence type="ECO:0000313" key="2">
    <source>
        <dbReference type="EMBL" id="MCI81453.1"/>
    </source>
</evidence>